<dbReference type="Proteomes" id="UP001151760">
    <property type="component" value="Unassembled WGS sequence"/>
</dbReference>
<evidence type="ECO:0000313" key="2">
    <source>
        <dbReference type="Proteomes" id="UP001151760"/>
    </source>
</evidence>
<reference evidence="1" key="2">
    <citation type="submission" date="2022-01" db="EMBL/GenBank/DDBJ databases">
        <authorList>
            <person name="Yamashiro T."/>
            <person name="Shiraishi A."/>
            <person name="Satake H."/>
            <person name="Nakayama K."/>
        </authorList>
    </citation>
    <scope>NUCLEOTIDE SEQUENCE</scope>
</reference>
<organism evidence="1 2">
    <name type="scientific">Tanacetum coccineum</name>
    <dbReference type="NCBI Taxonomy" id="301880"/>
    <lineage>
        <taxon>Eukaryota</taxon>
        <taxon>Viridiplantae</taxon>
        <taxon>Streptophyta</taxon>
        <taxon>Embryophyta</taxon>
        <taxon>Tracheophyta</taxon>
        <taxon>Spermatophyta</taxon>
        <taxon>Magnoliopsida</taxon>
        <taxon>eudicotyledons</taxon>
        <taxon>Gunneridae</taxon>
        <taxon>Pentapetalae</taxon>
        <taxon>asterids</taxon>
        <taxon>campanulids</taxon>
        <taxon>Asterales</taxon>
        <taxon>Asteraceae</taxon>
        <taxon>Asteroideae</taxon>
        <taxon>Anthemideae</taxon>
        <taxon>Anthemidinae</taxon>
        <taxon>Tanacetum</taxon>
    </lineage>
</organism>
<proteinExistence type="predicted"/>
<evidence type="ECO:0000313" key="1">
    <source>
        <dbReference type="EMBL" id="GJT47115.1"/>
    </source>
</evidence>
<gene>
    <name evidence="1" type="ORF">Tco_0955830</name>
</gene>
<protein>
    <submittedName>
        <fullName evidence="1">Uncharacterized protein</fullName>
    </submittedName>
</protein>
<sequence>MVDCDMEDGHHGTQSYALSWKPYQGDSLNLPDHSKIPNLDPSAGLFVNHRRSLFECDFVSLDSRLESRKSVMDNSFTLGSTEEADNVKILLPQPENSHDDSHFHVTVILRITFDPRKSLDYKVVQATARPNSDLEIQVYSSETGN</sequence>
<reference evidence="1" key="1">
    <citation type="journal article" date="2022" name="Int. J. Mol. Sci.">
        <title>Draft Genome of Tanacetum Coccineum: Genomic Comparison of Closely Related Tanacetum-Family Plants.</title>
        <authorList>
            <person name="Yamashiro T."/>
            <person name="Shiraishi A."/>
            <person name="Nakayama K."/>
            <person name="Satake H."/>
        </authorList>
    </citation>
    <scope>NUCLEOTIDE SEQUENCE</scope>
</reference>
<accession>A0ABQ5E8A9</accession>
<keyword evidence="2" id="KW-1185">Reference proteome</keyword>
<name>A0ABQ5E8A9_9ASTR</name>
<comment type="caution">
    <text evidence="1">The sequence shown here is derived from an EMBL/GenBank/DDBJ whole genome shotgun (WGS) entry which is preliminary data.</text>
</comment>
<dbReference type="EMBL" id="BQNB010016040">
    <property type="protein sequence ID" value="GJT47115.1"/>
    <property type="molecule type" value="Genomic_DNA"/>
</dbReference>